<dbReference type="SMART" id="SM00054">
    <property type="entry name" value="EFh"/>
    <property type="match status" value="2"/>
</dbReference>
<evidence type="ECO:0000313" key="3">
    <source>
        <dbReference type="Proteomes" id="UP000230066"/>
    </source>
</evidence>
<organism evidence="2 3">
    <name type="scientific">Fasciola hepatica</name>
    <name type="common">Liver fluke</name>
    <dbReference type="NCBI Taxonomy" id="6192"/>
    <lineage>
        <taxon>Eukaryota</taxon>
        <taxon>Metazoa</taxon>
        <taxon>Spiralia</taxon>
        <taxon>Lophotrochozoa</taxon>
        <taxon>Platyhelminthes</taxon>
        <taxon>Trematoda</taxon>
        <taxon>Digenea</taxon>
        <taxon>Plagiorchiida</taxon>
        <taxon>Echinostomata</taxon>
        <taxon>Echinostomatoidea</taxon>
        <taxon>Fasciolidae</taxon>
        <taxon>Fasciola</taxon>
    </lineage>
</organism>
<dbReference type="PROSITE" id="PS00018">
    <property type="entry name" value="EF_HAND_1"/>
    <property type="match status" value="2"/>
</dbReference>
<dbReference type="GO" id="GO:0005509">
    <property type="term" value="F:calcium ion binding"/>
    <property type="evidence" value="ECO:0007669"/>
    <property type="project" value="InterPro"/>
</dbReference>
<proteinExistence type="predicted"/>
<dbReference type="InterPro" id="IPR018247">
    <property type="entry name" value="EF_Hand_1_Ca_BS"/>
</dbReference>
<dbReference type="Gene3D" id="1.10.238.10">
    <property type="entry name" value="EF-hand"/>
    <property type="match status" value="1"/>
</dbReference>
<protein>
    <recommendedName>
        <fullName evidence="1">EF-hand domain-containing protein</fullName>
    </recommendedName>
</protein>
<dbReference type="SUPFAM" id="SSF47473">
    <property type="entry name" value="EF-hand"/>
    <property type="match status" value="1"/>
</dbReference>
<sequence>MDNEDVEIVFEMIDRNNSGKISYREMKKFCKRYHQGWSKKDIKNMIQYIDVDGDGKITLNELKAALFTTAH</sequence>
<dbReference type="CDD" id="cd00051">
    <property type="entry name" value="EFh"/>
    <property type="match status" value="1"/>
</dbReference>
<feature type="domain" description="EF-hand" evidence="1">
    <location>
        <begin position="37"/>
        <end position="71"/>
    </location>
</feature>
<comment type="caution">
    <text evidence="2">The sequence shown here is derived from an EMBL/GenBank/DDBJ whole genome shotgun (WGS) entry which is preliminary data.</text>
</comment>
<dbReference type="Pfam" id="PF13499">
    <property type="entry name" value="EF-hand_7"/>
    <property type="match status" value="1"/>
</dbReference>
<name>A0A2H1CVP6_FASHE</name>
<dbReference type="InterPro" id="IPR002048">
    <property type="entry name" value="EF_hand_dom"/>
</dbReference>
<dbReference type="EMBL" id="JXXN02000113">
    <property type="protein sequence ID" value="THD28600.1"/>
    <property type="molecule type" value="Genomic_DNA"/>
</dbReference>
<accession>A0A2H1CVP6</accession>
<evidence type="ECO:0000313" key="2">
    <source>
        <dbReference type="EMBL" id="THD28600.1"/>
    </source>
</evidence>
<dbReference type="Proteomes" id="UP000230066">
    <property type="component" value="Unassembled WGS sequence"/>
</dbReference>
<dbReference type="PROSITE" id="PS50222">
    <property type="entry name" value="EF_HAND_2"/>
    <property type="match status" value="2"/>
</dbReference>
<dbReference type="AlphaFoldDB" id="A0A2H1CVP6"/>
<reference evidence="2" key="1">
    <citation type="submission" date="2019-03" db="EMBL/GenBank/DDBJ databases">
        <title>Improved annotation for the trematode Fasciola hepatica.</title>
        <authorList>
            <person name="Choi Y.-J."/>
            <person name="Martin J."/>
            <person name="Mitreva M."/>
        </authorList>
    </citation>
    <scope>NUCLEOTIDE SEQUENCE [LARGE SCALE GENOMIC DNA]</scope>
</reference>
<gene>
    <name evidence="2" type="ORF">D915_000537</name>
</gene>
<keyword evidence="3" id="KW-1185">Reference proteome</keyword>
<feature type="domain" description="EF-hand" evidence="1">
    <location>
        <begin position="1"/>
        <end position="36"/>
    </location>
</feature>
<evidence type="ECO:0000259" key="1">
    <source>
        <dbReference type="PROSITE" id="PS50222"/>
    </source>
</evidence>
<dbReference type="InterPro" id="IPR011992">
    <property type="entry name" value="EF-hand-dom_pair"/>
</dbReference>